<accession>A0A8T6ZGE0</accession>
<comment type="caution">
    <text evidence="2">The sequence shown here is derived from an EMBL/GenBank/DDBJ whole genome shotgun (WGS) entry which is preliminary data.</text>
</comment>
<dbReference type="RefSeq" id="WP_161790855.1">
    <property type="nucleotide sequence ID" value="NZ_CADFGF010000006.1"/>
</dbReference>
<feature type="transmembrane region" description="Helical" evidence="1">
    <location>
        <begin position="20"/>
        <end position="42"/>
    </location>
</feature>
<reference evidence="2" key="2">
    <citation type="submission" date="2020-04" db="EMBL/GenBank/DDBJ databases">
        <authorList>
            <person name="Alexandrino P."/>
            <person name="Mendonca T."/>
            <person name="Guaman L."/>
            <person name="Cherix J."/>
            <person name="Lozano-Sakalauskas G."/>
            <person name="Fujita A."/>
            <person name="Filho E.R."/>
            <person name="Long P."/>
            <person name="Padilla G."/>
            <person name="Taciro M.K."/>
            <person name="Gomez J.G."/>
            <person name="Silva L.F."/>
            <person name="Torres M."/>
        </authorList>
    </citation>
    <scope>NUCLEOTIDE SEQUENCE</scope>
    <source>
        <strain evidence="2">LMG 19450</strain>
    </source>
</reference>
<name>A0A8T6ZGE0_9BURK</name>
<keyword evidence="1" id="KW-1133">Transmembrane helix</keyword>
<sequence length="47" mass="4835">MQQAILDRPHAPAVNVWRGTLSGASASLIGIVPLALAVDVVATARAR</sequence>
<evidence type="ECO:0000256" key="1">
    <source>
        <dbReference type="SAM" id="Phobius"/>
    </source>
</evidence>
<keyword evidence="3" id="KW-1185">Reference proteome</keyword>
<evidence type="ECO:0000313" key="2">
    <source>
        <dbReference type="EMBL" id="NLP63652.1"/>
    </source>
</evidence>
<keyword evidence="1" id="KW-0472">Membrane</keyword>
<dbReference type="EMBL" id="JTDB02000006">
    <property type="protein sequence ID" value="NLP63652.1"/>
    <property type="molecule type" value="Genomic_DNA"/>
</dbReference>
<dbReference type="AlphaFoldDB" id="A0A8T6ZGE0"/>
<organism evidence="2 3">
    <name type="scientific">Paraburkholderia sacchari</name>
    <dbReference type="NCBI Taxonomy" id="159450"/>
    <lineage>
        <taxon>Bacteria</taxon>
        <taxon>Pseudomonadati</taxon>
        <taxon>Pseudomonadota</taxon>
        <taxon>Betaproteobacteria</taxon>
        <taxon>Burkholderiales</taxon>
        <taxon>Burkholderiaceae</taxon>
        <taxon>Paraburkholderia</taxon>
    </lineage>
</organism>
<dbReference type="Proteomes" id="UP000030460">
    <property type="component" value="Unassembled WGS sequence"/>
</dbReference>
<keyword evidence="1" id="KW-0812">Transmembrane</keyword>
<dbReference type="OrthoDB" id="9797953at2"/>
<evidence type="ECO:0000313" key="3">
    <source>
        <dbReference type="Proteomes" id="UP000030460"/>
    </source>
</evidence>
<protein>
    <submittedName>
        <fullName evidence="2">Uncharacterized protein</fullName>
    </submittedName>
</protein>
<reference evidence="2" key="1">
    <citation type="journal article" date="2015" name="Genome Announc.">
        <title>Draft Genome Sequence of the Polyhydroxyalkanoate-Producing Bacterium Burkholderia sacchari LMG 19450 Isolated from Brazilian Sugarcane Plantation Soil.</title>
        <authorList>
            <person name="Alexandrino P.M."/>
            <person name="Mendonca T.T."/>
            <person name="Guaman Bautista L.P."/>
            <person name="Cherix J."/>
            <person name="Lozano-Sakalauskas G.C."/>
            <person name="Fujita A."/>
            <person name="Ramos Filho E."/>
            <person name="Long P."/>
            <person name="Padilla G."/>
            <person name="Taciro M.K."/>
            <person name="Gomez J.G."/>
            <person name="Silva L.F."/>
        </authorList>
    </citation>
    <scope>NUCLEOTIDE SEQUENCE</scope>
    <source>
        <strain evidence="2">LMG 19450</strain>
    </source>
</reference>
<proteinExistence type="predicted"/>
<gene>
    <name evidence="2" type="ORF">NH14_021310</name>
</gene>